<dbReference type="RefSeq" id="WP_182412239.1">
    <property type="nucleotide sequence ID" value="NZ_CP055153.1"/>
</dbReference>
<gene>
    <name evidence="1" type="ORF">HUW48_17895</name>
</gene>
<keyword evidence="2" id="KW-1185">Reference proteome</keyword>
<evidence type="ECO:0000313" key="2">
    <source>
        <dbReference type="Proteomes" id="UP000514509"/>
    </source>
</evidence>
<dbReference type="KEGG" id="add:HUW48_17895"/>
<proteinExistence type="predicted"/>
<organism evidence="1 2">
    <name type="scientific">Adhaeribacter radiodurans</name>
    <dbReference type="NCBI Taxonomy" id="2745197"/>
    <lineage>
        <taxon>Bacteria</taxon>
        <taxon>Pseudomonadati</taxon>
        <taxon>Bacteroidota</taxon>
        <taxon>Cytophagia</taxon>
        <taxon>Cytophagales</taxon>
        <taxon>Hymenobacteraceae</taxon>
        <taxon>Adhaeribacter</taxon>
    </lineage>
</organism>
<name>A0A7L7LBL1_9BACT</name>
<reference evidence="1 2" key="1">
    <citation type="submission" date="2020-06" db="EMBL/GenBank/DDBJ databases">
        <authorList>
            <person name="Hwang Y.J."/>
        </authorList>
    </citation>
    <scope>NUCLEOTIDE SEQUENCE [LARGE SCALE GENOMIC DNA]</scope>
    <source>
        <strain evidence="1 2">KUDC8001</strain>
    </source>
</reference>
<reference evidence="1 2" key="2">
    <citation type="submission" date="2020-08" db="EMBL/GenBank/DDBJ databases">
        <title>Adhaeribacter dokdonensis sp. nov., isolated from the rhizosphere of Elymus tsukushiensis, a plant native to the Dokdo Islands, Republic of Korea.</title>
        <authorList>
            <person name="Ghim S.Y."/>
        </authorList>
    </citation>
    <scope>NUCLEOTIDE SEQUENCE [LARGE SCALE GENOMIC DNA]</scope>
    <source>
        <strain evidence="1 2">KUDC8001</strain>
    </source>
</reference>
<protein>
    <submittedName>
        <fullName evidence="1">Uncharacterized protein</fullName>
    </submittedName>
</protein>
<accession>A0A7L7LBL1</accession>
<dbReference type="Proteomes" id="UP000514509">
    <property type="component" value="Chromosome"/>
</dbReference>
<sequence length="82" mass="9981">MNAINKYWEVDKNDPQQHNLFGSADFQSEKSEQVLIASYWPFQEIWEWRIYMYNNTPDMRESGTCRTEEEVRQTINYYLCVT</sequence>
<dbReference type="AlphaFoldDB" id="A0A7L7LBL1"/>
<dbReference type="EMBL" id="CP055153">
    <property type="protein sequence ID" value="QMU29779.1"/>
    <property type="molecule type" value="Genomic_DNA"/>
</dbReference>
<evidence type="ECO:0000313" key="1">
    <source>
        <dbReference type="EMBL" id="QMU29779.1"/>
    </source>
</evidence>